<keyword evidence="6" id="KW-1133">Transmembrane helix</keyword>
<evidence type="ECO:0000256" key="2">
    <source>
        <dbReference type="ARBA" id="ARBA00022525"/>
    </source>
</evidence>
<evidence type="ECO:0000313" key="8">
    <source>
        <dbReference type="EMBL" id="BDZ42289.1"/>
    </source>
</evidence>
<keyword evidence="2" id="KW-0964">Secreted</keyword>
<evidence type="ECO:0000256" key="1">
    <source>
        <dbReference type="ARBA" id="ARBA00022512"/>
    </source>
</evidence>
<keyword evidence="6" id="KW-0812">Transmembrane</keyword>
<evidence type="ECO:0000256" key="5">
    <source>
        <dbReference type="SAM" id="MobiDB-lite"/>
    </source>
</evidence>
<proteinExistence type="predicted"/>
<keyword evidence="4" id="KW-0572">Peptidoglycan-anchor</keyword>
<evidence type="ECO:0000313" key="9">
    <source>
        <dbReference type="Proteomes" id="UP001321475"/>
    </source>
</evidence>
<dbReference type="PROSITE" id="PS50847">
    <property type="entry name" value="GRAM_POS_ANCHORING"/>
    <property type="match status" value="1"/>
</dbReference>
<feature type="region of interest" description="Disordered" evidence="5">
    <location>
        <begin position="863"/>
        <end position="883"/>
    </location>
</feature>
<gene>
    <name evidence="8" type="ORF">GCM10025865_15880</name>
</gene>
<evidence type="ECO:0000256" key="4">
    <source>
        <dbReference type="ARBA" id="ARBA00023088"/>
    </source>
</evidence>
<keyword evidence="9" id="KW-1185">Reference proteome</keyword>
<dbReference type="NCBIfam" id="TIGR01167">
    <property type="entry name" value="LPXTG_anchor"/>
    <property type="match status" value="1"/>
</dbReference>
<dbReference type="InterPro" id="IPR019931">
    <property type="entry name" value="LPXTG_anchor"/>
</dbReference>
<protein>
    <recommendedName>
        <fullName evidence="7">Gram-positive cocci surface proteins LPxTG domain-containing protein</fullName>
    </recommendedName>
</protein>
<feature type="domain" description="Gram-positive cocci surface proteins LPxTG" evidence="7">
    <location>
        <begin position="924"/>
        <end position="955"/>
    </location>
</feature>
<accession>A0ABN6XBQ6</accession>
<dbReference type="Proteomes" id="UP001321475">
    <property type="component" value="Chromosome"/>
</dbReference>
<organism evidence="8 9">
    <name type="scientific">Paraoerskovia sediminicola</name>
    <dbReference type="NCBI Taxonomy" id="1138587"/>
    <lineage>
        <taxon>Bacteria</taxon>
        <taxon>Bacillati</taxon>
        <taxon>Actinomycetota</taxon>
        <taxon>Actinomycetes</taxon>
        <taxon>Micrococcales</taxon>
        <taxon>Cellulomonadaceae</taxon>
        <taxon>Paraoerskovia</taxon>
    </lineage>
</organism>
<name>A0ABN6XBQ6_9CELL</name>
<dbReference type="EMBL" id="AP027729">
    <property type="protein sequence ID" value="BDZ42289.1"/>
    <property type="molecule type" value="Genomic_DNA"/>
</dbReference>
<reference evidence="9" key="1">
    <citation type="journal article" date="2019" name="Int. J. Syst. Evol. Microbiol.">
        <title>The Global Catalogue of Microorganisms (GCM) 10K type strain sequencing project: providing services to taxonomists for standard genome sequencing and annotation.</title>
        <authorList>
            <consortium name="The Broad Institute Genomics Platform"/>
            <consortium name="The Broad Institute Genome Sequencing Center for Infectious Disease"/>
            <person name="Wu L."/>
            <person name="Ma J."/>
        </authorList>
    </citation>
    <scope>NUCLEOTIDE SEQUENCE [LARGE SCALE GENOMIC DNA]</scope>
    <source>
        <strain evidence="9">NBRC 108565</strain>
    </source>
</reference>
<feature type="compositionally biased region" description="Low complexity" evidence="5">
    <location>
        <begin position="863"/>
        <end position="873"/>
    </location>
</feature>
<evidence type="ECO:0000259" key="7">
    <source>
        <dbReference type="PROSITE" id="PS50847"/>
    </source>
</evidence>
<evidence type="ECO:0000256" key="3">
    <source>
        <dbReference type="ARBA" id="ARBA00022729"/>
    </source>
</evidence>
<keyword evidence="1" id="KW-0134">Cell wall</keyword>
<sequence length="955" mass="99936">MIQQSSVETPWWIRVGGGSNILEGTMPADGVRTYHALTSPVGGAKIYWEGGSKGTFSTNENECTAAAPADTTAPTVTVKDSSDGADGRYRSVSFKLYDAGKIDKVEINGVEKNLTDATWSDVNGVKPGALGAVEGKNALVAYDVAGNTTTVDFVLDTTGPKVTVKDESVGSDPVFSTVSYKLHDGSKVDKVVLNGTEKDLTDNEWSDLNGVKPGTFGAVEGANTLVAYDALGNETTVEFTLDTVAPKVTVKDGASFTNGADGRYSLVSFKLNDAGKIDKAELNGKVKDLGNNVWSDLNFVKPGTFGAVEGKNTLVVLDVAGNRTTVEFVLDTTGPEVTVKNGASYTVGSDDIYSLVSYKLHDGSKVDKVVLNGTEKDLTDNVWSDVNYVKPGTFGAVEGDNTLVAYDALGNATEVEFVLDVTLPVISVPAGDQYVGAGERTFDLSQVELHPDWVYVEFNQIGDDGKWKKTSGQRFEGVNEFSFTVNGADLVEGVRSQVKITSVDLAGNRTSTTFPVIVDTTGPEVTVKDGESFTVGADGVYSLVSFKLHDNTMIDKVVLNGVEKDLSNNAWSDVNYVKPGTFGAVEGDNTLVAHDVAGNTTTVDFVLHTAPAIAEDPASTVTAAQPTCDASGTLSYVITAGVDPISTDVRLKELGDGTGGDQETYYLADGTTVSGDNFKTAVYQHVELAAGESITITSPELGAGWYKLTVDGNRAFKNLLNKDFTLDEATGCDVPDGDSVLTLDGSSVTTKAVDGLPWIVFDVTLTDPGARSASQTVYLEITDGTNTEKIELGDLVDGHLSGEILWPGASASPSAWPGWTQDSDGVWVKTDEGFAWTLGDISAKLMVNPELAVDLAYPADAQPPVSGAAPAAPSDDTVADENDAAGSSDVVVTGAETVSNTVTATDTSADAADGETVVVTSAALPQTGSDSALLAIGAAFLVALGSGLLWARRRA</sequence>
<evidence type="ECO:0000256" key="6">
    <source>
        <dbReference type="SAM" id="Phobius"/>
    </source>
</evidence>
<feature type="transmembrane region" description="Helical" evidence="6">
    <location>
        <begin position="932"/>
        <end position="951"/>
    </location>
</feature>
<dbReference type="RefSeq" id="WP_286219279.1">
    <property type="nucleotide sequence ID" value="NZ_AP027729.1"/>
</dbReference>
<keyword evidence="6" id="KW-0472">Membrane</keyword>
<keyword evidence="3" id="KW-0732">Signal</keyword>